<dbReference type="InterPro" id="IPR003509">
    <property type="entry name" value="UPF0102_YraN-like"/>
</dbReference>
<name>A0A2H0RAR2_UNCKA</name>
<dbReference type="InterPro" id="IPR011856">
    <property type="entry name" value="tRNA_endonuc-like_dom_sf"/>
</dbReference>
<evidence type="ECO:0000313" key="4">
    <source>
        <dbReference type="Proteomes" id="UP000230214"/>
    </source>
</evidence>
<gene>
    <name evidence="3" type="ORF">COV24_01690</name>
</gene>
<dbReference type="AlphaFoldDB" id="A0A2H0RAR2"/>
<dbReference type="Gene3D" id="3.40.1350.10">
    <property type="match status" value="1"/>
</dbReference>
<dbReference type="HAMAP" id="MF_00048">
    <property type="entry name" value="UPF0102"/>
    <property type="match status" value="1"/>
</dbReference>
<protein>
    <recommendedName>
        <fullName evidence="2">UPF0102 protein COV24_01690</fullName>
    </recommendedName>
</protein>
<dbReference type="EMBL" id="PCXU01000016">
    <property type="protein sequence ID" value="PIR43622.1"/>
    <property type="molecule type" value="Genomic_DNA"/>
</dbReference>
<dbReference type="GO" id="GO:0003676">
    <property type="term" value="F:nucleic acid binding"/>
    <property type="evidence" value="ECO:0007669"/>
    <property type="project" value="InterPro"/>
</dbReference>
<accession>A0A2H0RAR2</accession>
<dbReference type="InterPro" id="IPR011335">
    <property type="entry name" value="Restrct_endonuc-II-like"/>
</dbReference>
<comment type="similarity">
    <text evidence="1 2">Belongs to the UPF0102 family.</text>
</comment>
<dbReference type="Pfam" id="PF02021">
    <property type="entry name" value="UPF0102"/>
    <property type="match status" value="1"/>
</dbReference>
<evidence type="ECO:0000256" key="1">
    <source>
        <dbReference type="ARBA" id="ARBA00006738"/>
    </source>
</evidence>
<dbReference type="PANTHER" id="PTHR34039">
    <property type="entry name" value="UPF0102 PROTEIN YRAN"/>
    <property type="match status" value="1"/>
</dbReference>
<dbReference type="PANTHER" id="PTHR34039:SF1">
    <property type="entry name" value="UPF0102 PROTEIN YRAN"/>
    <property type="match status" value="1"/>
</dbReference>
<dbReference type="SUPFAM" id="SSF52980">
    <property type="entry name" value="Restriction endonuclease-like"/>
    <property type="match status" value="1"/>
</dbReference>
<proteinExistence type="inferred from homology"/>
<sequence length="120" mass="14510">MLSKIFGDIGENKVTEYCEITKKYKILNKNYKCKNYGEIDIVAKKDDFIIFIEVKSRKNSKYMEIYEVIDKRKKEALLRAAKFYIIKKNLGEYSYRIDLATYDKEKDKIEYFENIIEDHY</sequence>
<dbReference type="Proteomes" id="UP000230214">
    <property type="component" value="Unassembled WGS sequence"/>
</dbReference>
<comment type="caution">
    <text evidence="3">The sequence shown here is derived from an EMBL/GenBank/DDBJ whole genome shotgun (WGS) entry which is preliminary data.</text>
</comment>
<reference evidence="3 4" key="1">
    <citation type="submission" date="2017-09" db="EMBL/GenBank/DDBJ databases">
        <title>Depth-based differentiation of microbial function through sediment-hosted aquifers and enrichment of novel symbionts in the deep terrestrial subsurface.</title>
        <authorList>
            <person name="Probst A.J."/>
            <person name="Ladd B."/>
            <person name="Jarett J.K."/>
            <person name="Geller-Mcgrath D.E."/>
            <person name="Sieber C.M."/>
            <person name="Emerson J.B."/>
            <person name="Anantharaman K."/>
            <person name="Thomas B.C."/>
            <person name="Malmstrom R."/>
            <person name="Stieglmeier M."/>
            <person name="Klingl A."/>
            <person name="Woyke T."/>
            <person name="Ryan C.M."/>
            <person name="Banfield J.F."/>
        </authorList>
    </citation>
    <scope>NUCLEOTIDE SEQUENCE [LARGE SCALE GENOMIC DNA]</scope>
    <source>
        <strain evidence="3">CG10_big_fil_rev_8_21_14_0_10_32_10</strain>
    </source>
</reference>
<evidence type="ECO:0000256" key="2">
    <source>
        <dbReference type="HAMAP-Rule" id="MF_00048"/>
    </source>
</evidence>
<organism evidence="3 4">
    <name type="scientific">candidate division WWE3 bacterium CG10_big_fil_rev_8_21_14_0_10_32_10</name>
    <dbReference type="NCBI Taxonomy" id="1975090"/>
    <lineage>
        <taxon>Bacteria</taxon>
        <taxon>Katanobacteria</taxon>
    </lineage>
</organism>
<evidence type="ECO:0000313" key="3">
    <source>
        <dbReference type="EMBL" id="PIR43622.1"/>
    </source>
</evidence>